<dbReference type="FunFam" id="3.40.50.10860:FF:000005">
    <property type="entry name" value="C-1-tetrahydrofolate synthase, cytoplasmic, putative"/>
    <property type="match status" value="1"/>
</dbReference>
<feature type="domain" description="Tetrahydrofolate dehydrogenase/cyclohydrolase catalytic" evidence="13">
    <location>
        <begin position="4"/>
        <end position="119"/>
    </location>
</feature>
<evidence type="ECO:0000256" key="2">
    <source>
        <dbReference type="ARBA" id="ARBA00011738"/>
    </source>
</evidence>
<dbReference type="CDD" id="cd01080">
    <property type="entry name" value="NAD_bind_m-THF_DH_Cyclohyd"/>
    <property type="match status" value="1"/>
</dbReference>
<dbReference type="EC" id="3.5.4.9" evidence="12"/>
<dbReference type="PRINTS" id="PR00085">
    <property type="entry name" value="THFDHDRGNASE"/>
</dbReference>
<evidence type="ECO:0000256" key="5">
    <source>
        <dbReference type="ARBA" id="ARBA00022755"/>
    </source>
</evidence>
<dbReference type="Pfam" id="PF02882">
    <property type="entry name" value="THF_DHG_CYH_C"/>
    <property type="match status" value="1"/>
</dbReference>
<dbReference type="Gene3D" id="3.40.50.720">
    <property type="entry name" value="NAD(P)-binding Rossmann-like Domain"/>
    <property type="match status" value="1"/>
</dbReference>
<dbReference type="InterPro" id="IPR020630">
    <property type="entry name" value="THF_DH/CycHdrlase_cat_dom"/>
</dbReference>
<keyword evidence="8 12" id="KW-0560">Oxidoreductase</keyword>
<evidence type="ECO:0000256" key="3">
    <source>
        <dbReference type="ARBA" id="ARBA00022563"/>
    </source>
</evidence>
<keyword evidence="5 12" id="KW-0658">Purine biosynthesis</keyword>
<accession>A0A934JZK6</accession>
<evidence type="ECO:0000256" key="11">
    <source>
        <dbReference type="ARBA" id="ARBA00023268"/>
    </source>
</evidence>
<comment type="pathway">
    <text evidence="1 12">One-carbon metabolism; tetrahydrofolate interconversion.</text>
</comment>
<feature type="domain" description="Tetrahydrofolate dehydrogenase/cyclohydrolase NAD(P)-binding" evidence="14">
    <location>
        <begin position="138"/>
        <end position="277"/>
    </location>
</feature>
<evidence type="ECO:0000256" key="4">
    <source>
        <dbReference type="ARBA" id="ARBA00022605"/>
    </source>
</evidence>
<dbReference type="InterPro" id="IPR000672">
    <property type="entry name" value="THF_DH/CycHdrlase"/>
</dbReference>
<dbReference type="GO" id="GO:0000105">
    <property type="term" value="P:L-histidine biosynthetic process"/>
    <property type="evidence" value="ECO:0007669"/>
    <property type="project" value="UniProtKB-KW"/>
</dbReference>
<dbReference type="GO" id="GO:0005829">
    <property type="term" value="C:cytosol"/>
    <property type="evidence" value="ECO:0007669"/>
    <property type="project" value="TreeGrafter"/>
</dbReference>
<dbReference type="SUPFAM" id="SSF53223">
    <property type="entry name" value="Aminoacid dehydrogenase-like, N-terminal domain"/>
    <property type="match status" value="1"/>
</dbReference>
<evidence type="ECO:0000256" key="12">
    <source>
        <dbReference type="HAMAP-Rule" id="MF_01576"/>
    </source>
</evidence>
<evidence type="ECO:0000313" key="15">
    <source>
        <dbReference type="EMBL" id="MBJ7597822.1"/>
    </source>
</evidence>
<evidence type="ECO:0000256" key="10">
    <source>
        <dbReference type="ARBA" id="ARBA00023167"/>
    </source>
</evidence>
<comment type="catalytic activity">
    <reaction evidence="12">
        <text>(6R)-5,10-methylene-5,6,7,8-tetrahydrofolate + NADP(+) = (6R)-5,10-methenyltetrahydrofolate + NADPH</text>
        <dbReference type="Rhea" id="RHEA:22812"/>
        <dbReference type="ChEBI" id="CHEBI:15636"/>
        <dbReference type="ChEBI" id="CHEBI:57455"/>
        <dbReference type="ChEBI" id="CHEBI:57783"/>
        <dbReference type="ChEBI" id="CHEBI:58349"/>
        <dbReference type="EC" id="1.5.1.5"/>
    </reaction>
</comment>
<comment type="similarity">
    <text evidence="12">Belongs to the tetrahydrofolate dehydrogenase/cyclohydrolase family.</text>
</comment>
<dbReference type="HAMAP" id="MF_01576">
    <property type="entry name" value="THF_DHG_CYH"/>
    <property type="match status" value="1"/>
</dbReference>
<comment type="subunit">
    <text evidence="2 12">Homodimer.</text>
</comment>
<keyword evidence="7 12" id="KW-0521">NADP</keyword>
<name>A0A934JZK6_9BACT</name>
<dbReference type="RefSeq" id="WP_338200343.1">
    <property type="nucleotide sequence ID" value="NZ_JAEKNR010000082.1"/>
</dbReference>
<comment type="function">
    <text evidence="12">Catalyzes the oxidation of 5,10-methylenetetrahydrofolate to 5,10-methenyltetrahydrofolate and then the hydrolysis of 5,10-methenyltetrahydrofolate to 10-formyltetrahydrofolate.</text>
</comment>
<keyword evidence="10 12" id="KW-0486">Methionine biosynthesis</keyword>
<evidence type="ECO:0000256" key="1">
    <source>
        <dbReference type="ARBA" id="ARBA00004777"/>
    </source>
</evidence>
<dbReference type="GO" id="GO:0004477">
    <property type="term" value="F:methenyltetrahydrofolate cyclohydrolase activity"/>
    <property type="evidence" value="ECO:0007669"/>
    <property type="project" value="UniProtKB-UniRule"/>
</dbReference>
<keyword evidence="16" id="KW-1185">Reference proteome</keyword>
<evidence type="ECO:0000256" key="9">
    <source>
        <dbReference type="ARBA" id="ARBA00023102"/>
    </source>
</evidence>
<dbReference type="EMBL" id="JAEKNR010000082">
    <property type="protein sequence ID" value="MBJ7597822.1"/>
    <property type="molecule type" value="Genomic_DNA"/>
</dbReference>
<dbReference type="Pfam" id="PF00763">
    <property type="entry name" value="THF_DHG_CYH"/>
    <property type="match status" value="1"/>
</dbReference>
<evidence type="ECO:0000313" key="16">
    <source>
        <dbReference type="Proteomes" id="UP000612893"/>
    </source>
</evidence>
<evidence type="ECO:0000256" key="8">
    <source>
        <dbReference type="ARBA" id="ARBA00023002"/>
    </source>
</evidence>
<dbReference type="PANTHER" id="PTHR48099:SF5">
    <property type="entry name" value="C-1-TETRAHYDROFOLATE SYNTHASE, CYTOPLASMIC"/>
    <property type="match status" value="1"/>
</dbReference>
<gene>
    <name evidence="12" type="primary">folD</name>
    <name evidence="15" type="ORF">JF922_07020</name>
</gene>
<dbReference type="SUPFAM" id="SSF51735">
    <property type="entry name" value="NAD(P)-binding Rossmann-fold domains"/>
    <property type="match status" value="1"/>
</dbReference>
<dbReference type="AlphaFoldDB" id="A0A934JZK6"/>
<dbReference type="GO" id="GO:0035999">
    <property type="term" value="P:tetrahydrofolate interconversion"/>
    <property type="evidence" value="ECO:0007669"/>
    <property type="project" value="UniProtKB-UniRule"/>
</dbReference>
<dbReference type="InterPro" id="IPR020631">
    <property type="entry name" value="THF_DH/CycHdrlase_NAD-bd_dom"/>
</dbReference>
<feature type="binding site" evidence="12">
    <location>
        <begin position="164"/>
        <end position="166"/>
    </location>
    <ligand>
        <name>NADP(+)</name>
        <dbReference type="ChEBI" id="CHEBI:58349"/>
    </ligand>
</feature>
<feature type="binding site" evidence="12">
    <location>
        <position position="230"/>
    </location>
    <ligand>
        <name>NADP(+)</name>
        <dbReference type="ChEBI" id="CHEBI:58349"/>
    </ligand>
</feature>
<dbReference type="Proteomes" id="UP000612893">
    <property type="component" value="Unassembled WGS sequence"/>
</dbReference>
<proteinExistence type="inferred from homology"/>
<keyword evidence="3 12" id="KW-0554">One-carbon metabolism</keyword>
<comment type="caution">
    <text evidence="12">Lacks conserved residue(s) required for the propagation of feature annotation.</text>
</comment>
<dbReference type="EC" id="1.5.1.5" evidence="12"/>
<protein>
    <recommendedName>
        <fullName evidence="12">Bifunctional protein FolD</fullName>
    </recommendedName>
    <domain>
        <recommendedName>
            <fullName evidence="12">Methylenetetrahydrofolate dehydrogenase</fullName>
            <ecNumber evidence="12">1.5.1.5</ecNumber>
        </recommendedName>
    </domain>
    <domain>
        <recommendedName>
            <fullName evidence="12">Methenyltetrahydrofolate cyclohydrolase</fullName>
            <ecNumber evidence="12">3.5.4.9</ecNumber>
        </recommendedName>
    </domain>
</protein>
<dbReference type="InterPro" id="IPR046346">
    <property type="entry name" value="Aminoacid_DH-like_N_sf"/>
</dbReference>
<evidence type="ECO:0000259" key="13">
    <source>
        <dbReference type="Pfam" id="PF00763"/>
    </source>
</evidence>
<dbReference type="GO" id="GO:0009086">
    <property type="term" value="P:methionine biosynthetic process"/>
    <property type="evidence" value="ECO:0007669"/>
    <property type="project" value="UniProtKB-KW"/>
</dbReference>
<dbReference type="GO" id="GO:0006164">
    <property type="term" value="P:purine nucleotide biosynthetic process"/>
    <property type="evidence" value="ECO:0007669"/>
    <property type="project" value="UniProtKB-KW"/>
</dbReference>
<keyword evidence="9 12" id="KW-0368">Histidine biosynthesis</keyword>
<organism evidence="15 16">
    <name type="scientific">Candidatus Nephthysia bennettiae</name>
    <dbReference type="NCBI Taxonomy" id="3127016"/>
    <lineage>
        <taxon>Bacteria</taxon>
        <taxon>Bacillati</taxon>
        <taxon>Candidatus Dormiibacterota</taxon>
        <taxon>Candidatus Dormibacteria</taxon>
        <taxon>Candidatus Dormibacterales</taxon>
        <taxon>Candidatus Dormibacteraceae</taxon>
        <taxon>Candidatus Nephthysia</taxon>
    </lineage>
</organism>
<comment type="catalytic activity">
    <reaction evidence="12">
        <text>(6R)-5,10-methenyltetrahydrofolate + H2O = (6R)-10-formyltetrahydrofolate + H(+)</text>
        <dbReference type="Rhea" id="RHEA:23700"/>
        <dbReference type="ChEBI" id="CHEBI:15377"/>
        <dbReference type="ChEBI" id="CHEBI:15378"/>
        <dbReference type="ChEBI" id="CHEBI:57455"/>
        <dbReference type="ChEBI" id="CHEBI:195366"/>
        <dbReference type="EC" id="3.5.4.9"/>
    </reaction>
</comment>
<keyword evidence="6 12" id="KW-0378">Hydrolase</keyword>
<keyword evidence="11 12" id="KW-0511">Multifunctional enzyme</keyword>
<evidence type="ECO:0000256" key="6">
    <source>
        <dbReference type="ARBA" id="ARBA00022801"/>
    </source>
</evidence>
<dbReference type="PANTHER" id="PTHR48099">
    <property type="entry name" value="C-1-TETRAHYDROFOLATE SYNTHASE, CYTOPLASMIC-RELATED"/>
    <property type="match status" value="1"/>
</dbReference>
<evidence type="ECO:0000256" key="7">
    <source>
        <dbReference type="ARBA" id="ARBA00022857"/>
    </source>
</evidence>
<dbReference type="Gene3D" id="3.40.50.10860">
    <property type="entry name" value="Leucine Dehydrogenase, chain A, domain 1"/>
    <property type="match status" value="1"/>
</dbReference>
<evidence type="ECO:0000259" key="14">
    <source>
        <dbReference type="Pfam" id="PF02882"/>
    </source>
</evidence>
<sequence length="280" mass="30152">MITLDGRRSAAGVLDDVRLGVERRVAEGKPRPHLSVVLVGHDPASETYVRHKHRDAEQVGITSADHRLPETATTAEVLELVRRLNADQDVSGMLVQTPLPPQIDSSGVIEAVDPSRDVDGLHPLNVGRLLRGEEALVACTPAGVLRLLDDYEIEIEGRCAVVLGRSNIVGKPVAVLLLHRNATVTVCHSRTRDISSITREADILVAAIRSTAFVTPDMVKEGAAVVDVGINPVDGRLRGDVDPAVAEKAGWMTPVPGGVGPMTRAMLMWNTLKAEQQRRP</sequence>
<comment type="caution">
    <text evidence="15">The sequence shown here is derived from an EMBL/GenBank/DDBJ whole genome shotgun (WGS) entry which is preliminary data.</text>
</comment>
<dbReference type="InterPro" id="IPR036291">
    <property type="entry name" value="NAD(P)-bd_dom_sf"/>
</dbReference>
<dbReference type="FunFam" id="3.40.50.720:FF:000094">
    <property type="entry name" value="Bifunctional protein FolD"/>
    <property type="match status" value="1"/>
</dbReference>
<keyword evidence="4 12" id="KW-0028">Amino-acid biosynthesis</keyword>
<reference evidence="15" key="1">
    <citation type="submission" date="2020-10" db="EMBL/GenBank/DDBJ databases">
        <title>Ca. Dormibacterota MAGs.</title>
        <authorList>
            <person name="Montgomery K."/>
        </authorList>
    </citation>
    <scope>NUCLEOTIDE SEQUENCE [LARGE SCALE GENOMIC DNA]</scope>
    <source>
        <strain evidence="15">SC8812_S17_10</strain>
    </source>
</reference>
<dbReference type="GO" id="GO:0004488">
    <property type="term" value="F:methylenetetrahydrofolate dehydrogenase (NADP+) activity"/>
    <property type="evidence" value="ECO:0007669"/>
    <property type="project" value="UniProtKB-UniRule"/>
</dbReference>